<sequence>GYGVEIGASLVMLAVILTMTPKTKFWRFPTYLNIAGLCNNVIRVILLAVYFDSSWVTFYAMYSNDFRFVTRADYANSIASSVMTIPQNIMMMGALIFQAWSMIKLWPHSYKWSILVFSVVMVLLEIGFMGASTAYQIIQLEVSPTEGLKLIIKYAWVRYCFLGFEVACICWFCFLFICKLATHLWKNRSFLPTTKGLGAMDALVMTNGVLMLIPVFFAGLQYSGKVQFEPGSLLYTSVLVVMPLGTLVAQRIADPAAFNSEVSGSTQEAD</sequence>
<dbReference type="InterPro" id="IPR000366">
    <property type="entry name" value="GPCR_STE2"/>
</dbReference>
<dbReference type="GO" id="GO:0000750">
    <property type="term" value="P:pheromone-dependent signal transduction involved in conjugation with cellular fusion"/>
    <property type="evidence" value="ECO:0007669"/>
    <property type="project" value="TreeGrafter"/>
</dbReference>
<dbReference type="PANTHER" id="PTHR28009">
    <property type="entry name" value="PHEROMONE ALPHA FACTOR RECEPTOR"/>
    <property type="match status" value="1"/>
</dbReference>
<dbReference type="PANTHER" id="PTHR28009:SF1">
    <property type="entry name" value="PHEROMONE ALPHA FACTOR RECEPTOR"/>
    <property type="match status" value="1"/>
</dbReference>
<dbReference type="CDD" id="cd14939">
    <property type="entry name" value="7tmD_STE2"/>
    <property type="match status" value="1"/>
</dbReference>
<reference evidence="2" key="1">
    <citation type="journal article" date="2020" name="Phytopathology">
        <title>Genome sequence of the chestnut blight fungus Cryphonectria parasitica EP155: A fundamental resource for an archetypical invasive plant pathogen.</title>
        <authorList>
            <person name="Crouch J.A."/>
            <person name="Dawe A."/>
            <person name="Aerts A."/>
            <person name="Barry K."/>
            <person name="Churchill A.C.L."/>
            <person name="Grimwood J."/>
            <person name="Hillman B."/>
            <person name="Milgroom M.G."/>
            <person name="Pangilinan J."/>
            <person name="Smith M."/>
            <person name="Salamov A."/>
            <person name="Schmutz J."/>
            <person name="Yadav J."/>
            <person name="Grigoriev I.V."/>
            <person name="Nuss D."/>
        </authorList>
    </citation>
    <scope>NUCLEOTIDE SEQUENCE</scope>
    <source>
        <strain evidence="2">EP155</strain>
    </source>
</reference>
<feature type="transmembrane region" description="Helical" evidence="1">
    <location>
        <begin position="199"/>
        <end position="220"/>
    </location>
</feature>
<feature type="transmembrane region" description="Helical" evidence="1">
    <location>
        <begin position="74"/>
        <end position="100"/>
    </location>
</feature>
<dbReference type="GO" id="GO:0004932">
    <property type="term" value="F:mating-type factor pheromone receptor activity"/>
    <property type="evidence" value="ECO:0007669"/>
    <property type="project" value="InterPro"/>
</dbReference>
<dbReference type="EMBL" id="MU032352">
    <property type="protein sequence ID" value="KAF3760965.1"/>
    <property type="molecule type" value="Genomic_DNA"/>
</dbReference>
<keyword evidence="1" id="KW-0472">Membrane</keyword>
<organism evidence="2 3">
    <name type="scientific">Cryphonectria parasitica (strain ATCC 38755 / EP155)</name>
    <dbReference type="NCBI Taxonomy" id="660469"/>
    <lineage>
        <taxon>Eukaryota</taxon>
        <taxon>Fungi</taxon>
        <taxon>Dikarya</taxon>
        <taxon>Ascomycota</taxon>
        <taxon>Pezizomycotina</taxon>
        <taxon>Sordariomycetes</taxon>
        <taxon>Sordariomycetidae</taxon>
        <taxon>Diaporthales</taxon>
        <taxon>Cryphonectriaceae</taxon>
        <taxon>Cryphonectria-Endothia species complex</taxon>
        <taxon>Cryphonectria</taxon>
    </lineage>
</organism>
<dbReference type="GO" id="GO:0038038">
    <property type="term" value="C:G protein-coupled receptor homodimeric complex"/>
    <property type="evidence" value="ECO:0007669"/>
    <property type="project" value="TreeGrafter"/>
</dbReference>
<keyword evidence="1" id="KW-0812">Transmembrane</keyword>
<proteinExistence type="predicted"/>
<name>A0A9P4XUQ2_CRYP1</name>
<keyword evidence="3" id="KW-1185">Reference proteome</keyword>
<feature type="transmembrane region" description="Helical" evidence="1">
    <location>
        <begin position="232"/>
        <end position="249"/>
    </location>
</feature>
<feature type="non-terminal residue" evidence="2">
    <location>
        <position position="1"/>
    </location>
</feature>
<accession>A0A9P4XUQ2</accession>
<feature type="transmembrane region" description="Helical" evidence="1">
    <location>
        <begin position="44"/>
        <end position="62"/>
    </location>
</feature>
<dbReference type="Proteomes" id="UP000803844">
    <property type="component" value="Unassembled WGS sequence"/>
</dbReference>
<dbReference type="AlphaFoldDB" id="A0A9P4XUQ2"/>
<evidence type="ECO:0000313" key="3">
    <source>
        <dbReference type="Proteomes" id="UP000803844"/>
    </source>
</evidence>
<evidence type="ECO:0008006" key="4">
    <source>
        <dbReference type="Google" id="ProtNLM"/>
    </source>
</evidence>
<keyword evidence="1" id="KW-1133">Transmembrane helix</keyword>
<dbReference type="InterPro" id="IPR027458">
    <property type="entry name" value="STE2_TM1-TM2_sf"/>
</dbReference>
<dbReference type="Gene3D" id="1.10.287.920">
    <property type="entry name" value="Pheromone alpha factor receptor"/>
    <property type="match status" value="1"/>
</dbReference>
<feature type="transmembrane region" description="Helical" evidence="1">
    <location>
        <begin position="6"/>
        <end position="23"/>
    </location>
</feature>
<dbReference type="OrthoDB" id="5402633at2759"/>
<evidence type="ECO:0000256" key="1">
    <source>
        <dbReference type="SAM" id="Phobius"/>
    </source>
</evidence>
<feature type="transmembrane region" description="Helical" evidence="1">
    <location>
        <begin position="155"/>
        <end position="178"/>
    </location>
</feature>
<comment type="caution">
    <text evidence="2">The sequence shown here is derived from an EMBL/GenBank/DDBJ whole genome shotgun (WGS) entry which is preliminary data.</text>
</comment>
<dbReference type="GeneID" id="63834562"/>
<dbReference type="RefSeq" id="XP_040771944.1">
    <property type="nucleotide sequence ID" value="XM_040917433.1"/>
</dbReference>
<gene>
    <name evidence="2" type="ORF">M406DRAFT_26133</name>
</gene>
<evidence type="ECO:0000313" key="2">
    <source>
        <dbReference type="EMBL" id="KAF3760965.1"/>
    </source>
</evidence>
<protein>
    <recommendedName>
        <fullName evidence="4">Pheromone receptor</fullName>
    </recommendedName>
</protein>
<feature type="transmembrane region" description="Helical" evidence="1">
    <location>
        <begin position="112"/>
        <end position="135"/>
    </location>
</feature>
<feature type="non-terminal residue" evidence="2">
    <location>
        <position position="270"/>
    </location>
</feature>
<dbReference type="Pfam" id="PF02116">
    <property type="entry name" value="STE2"/>
    <property type="match status" value="1"/>
</dbReference>